<dbReference type="EMBL" id="LJOW01000106">
    <property type="protein sequence ID" value="OBQ42406.1"/>
    <property type="molecule type" value="Genomic_DNA"/>
</dbReference>
<sequence length="93" mass="10751">MQLSTEKINTQETKPEVEAILHSSEWVKPEDKLPQPYEFVLVMIAECNIPIYCLYQCDDFYVVSVSLVRNNGKPRIKLLQKEADSSRFVSKSN</sequence>
<gene>
    <name evidence="1" type="ORF">AN484_17820</name>
</gene>
<organism evidence="1 2">
    <name type="scientific">Aphanizomenon flos-aquae WA102</name>
    <dbReference type="NCBI Taxonomy" id="1710896"/>
    <lineage>
        <taxon>Bacteria</taxon>
        <taxon>Bacillati</taxon>
        <taxon>Cyanobacteriota</taxon>
        <taxon>Cyanophyceae</taxon>
        <taxon>Nostocales</taxon>
        <taxon>Aphanizomenonaceae</taxon>
        <taxon>Aphanizomenon</taxon>
    </lineage>
</organism>
<evidence type="ECO:0000313" key="2">
    <source>
        <dbReference type="Proteomes" id="UP000092093"/>
    </source>
</evidence>
<accession>A0A1B7WZ53</accession>
<comment type="caution">
    <text evidence="1">The sequence shown here is derived from an EMBL/GenBank/DDBJ whole genome shotgun (WGS) entry which is preliminary data.</text>
</comment>
<evidence type="ECO:0000313" key="1">
    <source>
        <dbReference type="EMBL" id="OBQ42406.1"/>
    </source>
</evidence>
<name>A0A1B7WZ53_APHFL</name>
<dbReference type="Proteomes" id="UP000092093">
    <property type="component" value="Unassembled WGS sequence"/>
</dbReference>
<reference evidence="1 2" key="1">
    <citation type="submission" date="2015-09" db="EMBL/GenBank/DDBJ databases">
        <title>Aphanizomenon flos-aquae WA102.</title>
        <authorList>
            <person name="Driscoll C."/>
        </authorList>
    </citation>
    <scope>NUCLEOTIDE SEQUENCE [LARGE SCALE GENOMIC DNA]</scope>
    <source>
        <strain evidence="1">WA102</strain>
    </source>
</reference>
<proteinExistence type="predicted"/>
<dbReference type="AlphaFoldDB" id="A0A1B7WZ53"/>
<protein>
    <submittedName>
        <fullName evidence="1">Uncharacterized protein</fullName>
    </submittedName>
</protein>